<dbReference type="InterPro" id="IPR020904">
    <property type="entry name" value="Sc_DH/Rdtase_CS"/>
</dbReference>
<dbReference type="RefSeq" id="WP_142893367.1">
    <property type="nucleotide sequence ID" value="NZ_ML660163.1"/>
</dbReference>
<protein>
    <submittedName>
        <fullName evidence="3">SDR family oxidoreductase</fullName>
    </submittedName>
</protein>
<comment type="similarity">
    <text evidence="1">Belongs to the short-chain dehydrogenases/reductases (SDR) family.</text>
</comment>
<dbReference type="InterPro" id="IPR002347">
    <property type="entry name" value="SDR_fam"/>
</dbReference>
<dbReference type="Gene3D" id="3.40.50.720">
    <property type="entry name" value="NAD(P)-binding Rossmann-like Domain"/>
    <property type="match status" value="1"/>
</dbReference>
<evidence type="ECO:0000256" key="1">
    <source>
        <dbReference type="ARBA" id="ARBA00006484"/>
    </source>
</evidence>
<dbReference type="OrthoDB" id="9793499at2"/>
<dbReference type="PANTHER" id="PTHR43639:SF1">
    <property type="entry name" value="SHORT-CHAIN DEHYDROGENASE_REDUCTASE FAMILY PROTEIN"/>
    <property type="match status" value="1"/>
</dbReference>
<dbReference type="EMBL" id="VIKS01000006">
    <property type="protein sequence ID" value="TQV87706.1"/>
    <property type="molecule type" value="Genomic_DNA"/>
</dbReference>
<comment type="caution">
    <text evidence="3">The sequence shown here is derived from an EMBL/GenBank/DDBJ whole genome shotgun (WGS) entry which is preliminary data.</text>
</comment>
<organism evidence="3 4">
    <name type="scientific">Aliikangiella coralliicola</name>
    <dbReference type="NCBI Taxonomy" id="2592383"/>
    <lineage>
        <taxon>Bacteria</taxon>
        <taxon>Pseudomonadati</taxon>
        <taxon>Pseudomonadota</taxon>
        <taxon>Gammaproteobacteria</taxon>
        <taxon>Oceanospirillales</taxon>
        <taxon>Pleioneaceae</taxon>
        <taxon>Aliikangiella</taxon>
    </lineage>
</organism>
<gene>
    <name evidence="3" type="ORF">FLL46_09985</name>
</gene>
<evidence type="ECO:0000256" key="2">
    <source>
        <dbReference type="ARBA" id="ARBA00023002"/>
    </source>
</evidence>
<keyword evidence="2" id="KW-0560">Oxidoreductase</keyword>
<dbReference type="PRINTS" id="PR00081">
    <property type="entry name" value="GDHRDH"/>
</dbReference>
<keyword evidence="4" id="KW-1185">Reference proteome</keyword>
<dbReference type="PRINTS" id="PR00080">
    <property type="entry name" value="SDRFAMILY"/>
</dbReference>
<dbReference type="Proteomes" id="UP000315439">
    <property type="component" value="Unassembled WGS sequence"/>
</dbReference>
<dbReference type="InterPro" id="IPR036291">
    <property type="entry name" value="NAD(P)-bd_dom_sf"/>
</dbReference>
<evidence type="ECO:0000313" key="3">
    <source>
        <dbReference type="EMBL" id="TQV87706.1"/>
    </source>
</evidence>
<proteinExistence type="inferred from homology"/>
<dbReference type="PANTHER" id="PTHR43639">
    <property type="entry name" value="OXIDOREDUCTASE, SHORT-CHAIN DEHYDROGENASE/REDUCTASE FAMILY (AFU_ORTHOLOGUE AFUA_5G02870)"/>
    <property type="match status" value="1"/>
</dbReference>
<dbReference type="AlphaFoldDB" id="A0A545UE15"/>
<sequence>MSQPTVLITGAAIRLGKATAEAFFARGCNLVLHYNNSQHSAKTLQQSFNQIRPKSCEIIQANLADIQSTQELIEQCEKTFGRLDHLVNNASLFYPTPFAQDFEYDANNQDLDILLDVNFKAPSRLARLAYPLLKQRHGSITNLIDIYADAGLSGHTAYVASKSALKQMTLNQAVEFAPNVRVNGVSPGAILWPDNDEKTPAATNDSEDTGKTEILKHTANKKLGSPTNIASTIVYLALDASYTTGSIIKVDSARRWYL</sequence>
<dbReference type="GO" id="GO:0016491">
    <property type="term" value="F:oxidoreductase activity"/>
    <property type="evidence" value="ECO:0007669"/>
    <property type="project" value="UniProtKB-KW"/>
</dbReference>
<accession>A0A545UE15</accession>
<evidence type="ECO:0000313" key="4">
    <source>
        <dbReference type="Proteomes" id="UP000315439"/>
    </source>
</evidence>
<dbReference type="PROSITE" id="PS00061">
    <property type="entry name" value="ADH_SHORT"/>
    <property type="match status" value="1"/>
</dbReference>
<dbReference type="Pfam" id="PF13561">
    <property type="entry name" value="adh_short_C2"/>
    <property type="match status" value="1"/>
</dbReference>
<reference evidence="3 4" key="1">
    <citation type="submission" date="2019-07" db="EMBL/GenBank/DDBJ databases">
        <title>Draft genome for Aliikangiella sp. M105.</title>
        <authorList>
            <person name="Wang G."/>
        </authorList>
    </citation>
    <scope>NUCLEOTIDE SEQUENCE [LARGE SCALE GENOMIC DNA]</scope>
    <source>
        <strain evidence="3 4">M105</strain>
    </source>
</reference>
<name>A0A545UE15_9GAMM</name>
<dbReference type="SUPFAM" id="SSF51735">
    <property type="entry name" value="NAD(P)-binding Rossmann-fold domains"/>
    <property type="match status" value="1"/>
</dbReference>